<dbReference type="KEGG" id="llh:I41_38640"/>
<feature type="region of interest" description="Disordered" evidence="1">
    <location>
        <begin position="25"/>
        <end position="50"/>
    </location>
</feature>
<protein>
    <submittedName>
        <fullName evidence="3">Uncharacterized protein</fullName>
    </submittedName>
</protein>
<dbReference type="Pfam" id="PF07585">
    <property type="entry name" value="BBP7"/>
    <property type="match status" value="1"/>
</dbReference>
<dbReference type="EMBL" id="CP036339">
    <property type="protein sequence ID" value="QDT74667.1"/>
    <property type="molecule type" value="Genomic_DNA"/>
</dbReference>
<gene>
    <name evidence="3" type="ORF">I41_38640</name>
</gene>
<dbReference type="AlphaFoldDB" id="A0A517U214"/>
<feature type="signal peptide" evidence="2">
    <location>
        <begin position="1"/>
        <end position="18"/>
    </location>
</feature>
<evidence type="ECO:0000313" key="4">
    <source>
        <dbReference type="Proteomes" id="UP000317909"/>
    </source>
</evidence>
<keyword evidence="2" id="KW-0732">Signal</keyword>
<accession>A0A517U214</accession>
<evidence type="ECO:0000256" key="1">
    <source>
        <dbReference type="SAM" id="MobiDB-lite"/>
    </source>
</evidence>
<dbReference type="OrthoDB" id="8212403at2"/>
<dbReference type="InterPro" id="IPR011446">
    <property type="entry name" value="BBP7"/>
</dbReference>
<organism evidence="3 4">
    <name type="scientific">Lacipirellula limnantheis</name>
    <dbReference type="NCBI Taxonomy" id="2528024"/>
    <lineage>
        <taxon>Bacteria</taxon>
        <taxon>Pseudomonadati</taxon>
        <taxon>Planctomycetota</taxon>
        <taxon>Planctomycetia</taxon>
        <taxon>Pirellulales</taxon>
        <taxon>Lacipirellulaceae</taxon>
        <taxon>Lacipirellula</taxon>
    </lineage>
</organism>
<proteinExistence type="predicted"/>
<feature type="chain" id="PRO_5022087695" evidence="2">
    <location>
        <begin position="19"/>
        <end position="439"/>
    </location>
</feature>
<reference evidence="3 4" key="1">
    <citation type="submission" date="2019-02" db="EMBL/GenBank/DDBJ databases">
        <title>Deep-cultivation of Planctomycetes and their phenomic and genomic characterization uncovers novel biology.</title>
        <authorList>
            <person name="Wiegand S."/>
            <person name="Jogler M."/>
            <person name="Boedeker C."/>
            <person name="Pinto D."/>
            <person name="Vollmers J."/>
            <person name="Rivas-Marin E."/>
            <person name="Kohn T."/>
            <person name="Peeters S.H."/>
            <person name="Heuer A."/>
            <person name="Rast P."/>
            <person name="Oberbeckmann S."/>
            <person name="Bunk B."/>
            <person name="Jeske O."/>
            <person name="Meyerdierks A."/>
            <person name="Storesund J.E."/>
            <person name="Kallscheuer N."/>
            <person name="Luecker S."/>
            <person name="Lage O.M."/>
            <person name="Pohl T."/>
            <person name="Merkel B.J."/>
            <person name="Hornburger P."/>
            <person name="Mueller R.-W."/>
            <person name="Bruemmer F."/>
            <person name="Labrenz M."/>
            <person name="Spormann A.M."/>
            <person name="Op den Camp H."/>
            <person name="Overmann J."/>
            <person name="Amann R."/>
            <person name="Jetten M.S.M."/>
            <person name="Mascher T."/>
            <person name="Medema M.H."/>
            <person name="Devos D.P."/>
            <person name="Kaster A.-K."/>
            <person name="Ovreas L."/>
            <person name="Rohde M."/>
            <person name="Galperin M.Y."/>
            <person name="Jogler C."/>
        </authorList>
    </citation>
    <scope>NUCLEOTIDE SEQUENCE [LARGE SCALE GENOMIC DNA]</scope>
    <source>
        <strain evidence="3 4">I41</strain>
    </source>
</reference>
<evidence type="ECO:0000256" key="2">
    <source>
        <dbReference type="SAM" id="SignalP"/>
    </source>
</evidence>
<keyword evidence="4" id="KW-1185">Reference proteome</keyword>
<evidence type="ECO:0000313" key="3">
    <source>
        <dbReference type="EMBL" id="QDT74667.1"/>
    </source>
</evidence>
<dbReference type="RefSeq" id="WP_145434412.1">
    <property type="nucleotide sequence ID" value="NZ_CP036339.1"/>
</dbReference>
<sequence precursor="true">MSLRLLAAVLFVSLATMAVMPKSCAQSSDRPIGGESSASEPSSEAPPSATIAPRPTASLLEYYNKQQSESLVDAPDCAAACELPSSGAKFWVSAEYLLWGSEGMYVPALVTTSPTGTPSGIAGVIDAEDADTTILKGESHFNDDVRSGGRFALGAWLDPAQQDSVALTYFFIGQGSAGYHVNPADNAIIARPFFNVSSGEQDARLVAYPNLVEGTVDIIAQSSFQAASFEYRRQADRSGRFKVNWLFGYMFAQLDENVTIRDSTVSLSGVTQGTAIDLYDAFDSNNSFHGASLGLSAHEEFGELWTGDVIAKGSLGGVASRTKISGQTATTLNGVTTTNAGGLLTQTSNLGTHRDGYVSSAWELGLKLRRRLTTNTSLTLGYSWFLLSHVERAGEQIDQGVNVTQIPPGNLVGAARPAFPGEKSSFWTQGLNFGLEARF</sequence>
<name>A0A517U214_9BACT</name>
<feature type="compositionally biased region" description="Low complexity" evidence="1">
    <location>
        <begin position="35"/>
        <end position="49"/>
    </location>
</feature>
<dbReference type="Proteomes" id="UP000317909">
    <property type="component" value="Chromosome"/>
</dbReference>